<evidence type="ECO:0000313" key="1">
    <source>
        <dbReference type="EMBL" id="SFQ66441.1"/>
    </source>
</evidence>
<accession>A0A1I6ACN6</accession>
<dbReference type="AlphaFoldDB" id="A0A1I6ACN6"/>
<name>A0A1I6ACN6_9RHOB</name>
<dbReference type="Pfam" id="PF13704">
    <property type="entry name" value="Glyco_tranf_2_4"/>
    <property type="match status" value="1"/>
</dbReference>
<keyword evidence="1" id="KW-0808">Transferase</keyword>
<dbReference type="STRING" id="93684.SAMN05421853_11758"/>
<evidence type="ECO:0000313" key="2">
    <source>
        <dbReference type="Proteomes" id="UP000243106"/>
    </source>
</evidence>
<dbReference type="EMBL" id="FOXV01000017">
    <property type="protein sequence ID" value="SFQ66441.1"/>
    <property type="molecule type" value="Genomic_DNA"/>
</dbReference>
<dbReference type="RefSeq" id="WP_093015366.1">
    <property type="nucleotide sequence ID" value="NZ_FOXV01000017.1"/>
</dbReference>
<protein>
    <submittedName>
        <fullName evidence="1">Glycosyl transferase family 2</fullName>
    </submittedName>
</protein>
<gene>
    <name evidence="1" type="ORF">SAMN05421853_11758</name>
</gene>
<reference evidence="2" key="1">
    <citation type="submission" date="2016-10" db="EMBL/GenBank/DDBJ databases">
        <authorList>
            <person name="Varghese N."/>
            <person name="Submissions S."/>
        </authorList>
    </citation>
    <scope>NUCLEOTIDE SEQUENCE [LARGE SCALE GENOMIC DNA]</scope>
    <source>
        <strain evidence="2">JCM 10271</strain>
    </source>
</reference>
<sequence length="302" mass="33588">MAVQLTLAAILKEPADSVLSFVDWHRGQGVTRFHLCFDDPSDPAADLFLGAPDVVVERGTSEFWSVCGIDANKAFPMRQNHFLTYAYRAAPAGWFAACDGDEFFHLDGRSLAEELDAQEPETVSVTFRTAEHVQTPHDPEQFHFRLPMPRWLRQSVYPTLSLVTRSRDGLAGHLVGKSCTRVGLGSRVRIRQHWAAVQGRTQVTSRVMGPADGAHLLHFVDRGFDNWRSKLEWRMSSRGYGSRMNVLLENALASETPEEVLWTLYAELHVFGPERLAMLDRAGKLVSVPAGRFGTVAGAIAA</sequence>
<proteinExistence type="predicted"/>
<keyword evidence="2" id="KW-1185">Reference proteome</keyword>
<organism evidence="1 2">
    <name type="scientific">Roseivivax halotolerans</name>
    <dbReference type="NCBI Taxonomy" id="93684"/>
    <lineage>
        <taxon>Bacteria</taxon>
        <taxon>Pseudomonadati</taxon>
        <taxon>Pseudomonadota</taxon>
        <taxon>Alphaproteobacteria</taxon>
        <taxon>Rhodobacterales</taxon>
        <taxon>Roseobacteraceae</taxon>
        <taxon>Roseivivax</taxon>
    </lineage>
</organism>
<dbReference type="Proteomes" id="UP000243106">
    <property type="component" value="Unassembled WGS sequence"/>
</dbReference>
<dbReference type="GO" id="GO:0016740">
    <property type="term" value="F:transferase activity"/>
    <property type="evidence" value="ECO:0007669"/>
    <property type="project" value="UniProtKB-KW"/>
</dbReference>